<dbReference type="InterPro" id="IPR033412">
    <property type="entry name" value="PFOR_II"/>
</dbReference>
<gene>
    <name evidence="4" type="ORF">JCM15093_1211</name>
</gene>
<proteinExistence type="predicted"/>
<dbReference type="Pfam" id="PF17147">
    <property type="entry name" value="PFOR_II"/>
    <property type="match status" value="1"/>
</dbReference>
<dbReference type="GO" id="GO:0006979">
    <property type="term" value="P:response to oxidative stress"/>
    <property type="evidence" value="ECO:0007669"/>
    <property type="project" value="TreeGrafter"/>
</dbReference>
<keyword evidence="5" id="KW-1185">Reference proteome</keyword>
<dbReference type="PANTHER" id="PTHR32154:SF20">
    <property type="entry name" value="2-OXOGLUTARATE OXIDOREDUCTASE SUBUNIT KORA"/>
    <property type="match status" value="1"/>
</dbReference>
<protein>
    <submittedName>
        <fullName evidence="4">2-oxoglutarate oxidoreductase, alpha subunit</fullName>
    </submittedName>
</protein>
<dbReference type="GO" id="GO:0016491">
    <property type="term" value="F:oxidoreductase activity"/>
    <property type="evidence" value="ECO:0007669"/>
    <property type="project" value="UniProtKB-KW"/>
</dbReference>
<name>A0A069D1F2_9BACE</name>
<comment type="caution">
    <text evidence="4">The sequence shown here is derived from an EMBL/GenBank/DDBJ whole genome shotgun (WGS) entry which is preliminary data.</text>
</comment>
<evidence type="ECO:0000256" key="1">
    <source>
        <dbReference type="ARBA" id="ARBA00023002"/>
    </source>
</evidence>
<dbReference type="Gene3D" id="3.40.50.920">
    <property type="match status" value="1"/>
</dbReference>
<dbReference type="InterPro" id="IPR029061">
    <property type="entry name" value="THDP-binding"/>
</dbReference>
<sequence>MPPQAHRPGVCLKSEAINLAVIAELPLVVVNVQRGGPSTGLPTKSEQTDLMQAVYGRNGESPLVVIAATSPTNCFDSAYMASKIALEHMTPVILLTDGFIANGSAAWKIPSLKEYPAINPPYVTPEMQEGWKPYQRDLETMVRSWAIPGTEGFQHRLGGLEKDYDTSAISTDASNHQKMTLTRQAKIDYIANCIPEQEVLGDKDDAELLIVGWGGTYGHLYSALETMQKQGKKVALAHFQYINPLPKNTVEILKKYKKVVVAEQNMGQFATLLRAKVPGLNVYQFNRVKGQPFNVLRLVEEFTKIMEEK</sequence>
<dbReference type="EMBL" id="BAJS01000004">
    <property type="protein sequence ID" value="GAK36076.1"/>
    <property type="molecule type" value="Genomic_DNA"/>
</dbReference>
<dbReference type="InterPro" id="IPR050722">
    <property type="entry name" value="Pyruvate:ferred/Flavod_OxRd"/>
</dbReference>
<evidence type="ECO:0000259" key="2">
    <source>
        <dbReference type="Pfam" id="PF01855"/>
    </source>
</evidence>
<dbReference type="CDD" id="cd07034">
    <property type="entry name" value="TPP_PYR_PFOR_IOR-alpha_like"/>
    <property type="match status" value="1"/>
</dbReference>
<dbReference type="Pfam" id="PF01855">
    <property type="entry name" value="POR_N"/>
    <property type="match status" value="1"/>
</dbReference>
<dbReference type="AlphaFoldDB" id="A0A069D1F2"/>
<dbReference type="InterPro" id="IPR009014">
    <property type="entry name" value="Transketo_C/PFOR_II"/>
</dbReference>
<dbReference type="InterPro" id="IPR002880">
    <property type="entry name" value="Pyrv_Fd/Flavodoxin_OxRdtase_N"/>
</dbReference>
<dbReference type="SUPFAM" id="SSF52922">
    <property type="entry name" value="TK C-terminal domain-like"/>
    <property type="match status" value="1"/>
</dbReference>
<dbReference type="eggNOG" id="COG0674">
    <property type="taxonomic scope" value="Bacteria"/>
</dbReference>
<feature type="domain" description="Pyruvate flavodoxin/ferredoxin oxidoreductase pyrimidine binding" evidence="2">
    <location>
        <begin position="8"/>
        <end position="163"/>
    </location>
</feature>
<accession>A0A069D1F2</accession>
<dbReference type="Gene3D" id="3.40.50.970">
    <property type="match status" value="1"/>
</dbReference>
<dbReference type="SUPFAM" id="SSF52518">
    <property type="entry name" value="Thiamin diphosphate-binding fold (THDP-binding)"/>
    <property type="match status" value="1"/>
</dbReference>
<reference evidence="4 5" key="1">
    <citation type="journal article" date="2015" name="Microbes Environ.">
        <title>Distribution and evolution of nitrogen fixation genes in the phylum bacteroidetes.</title>
        <authorList>
            <person name="Inoue J."/>
            <person name="Oshima K."/>
            <person name="Suda W."/>
            <person name="Sakamoto M."/>
            <person name="Iino T."/>
            <person name="Noda S."/>
            <person name="Hongoh Y."/>
            <person name="Hattori M."/>
            <person name="Ohkuma M."/>
        </authorList>
    </citation>
    <scope>NUCLEOTIDE SEQUENCE [LARGE SCALE GENOMIC DNA]</scope>
    <source>
        <strain evidence="4 5">JCM 15093</strain>
    </source>
</reference>
<evidence type="ECO:0000259" key="3">
    <source>
        <dbReference type="Pfam" id="PF17147"/>
    </source>
</evidence>
<evidence type="ECO:0000313" key="4">
    <source>
        <dbReference type="EMBL" id="GAK36076.1"/>
    </source>
</evidence>
<evidence type="ECO:0000313" key="5">
    <source>
        <dbReference type="Proteomes" id="UP000027601"/>
    </source>
</evidence>
<feature type="domain" description="Pyruvate:ferredoxin oxidoreductase core" evidence="3">
    <location>
        <begin position="206"/>
        <end position="282"/>
    </location>
</feature>
<keyword evidence="1" id="KW-0560">Oxidoreductase</keyword>
<organism evidence="4 5">
    <name type="scientific">Bacteroides graminisolvens DSM 19988 = JCM 15093</name>
    <dbReference type="NCBI Taxonomy" id="1121097"/>
    <lineage>
        <taxon>Bacteria</taxon>
        <taxon>Pseudomonadati</taxon>
        <taxon>Bacteroidota</taxon>
        <taxon>Bacteroidia</taxon>
        <taxon>Bacteroidales</taxon>
        <taxon>Bacteroidaceae</taxon>
        <taxon>Bacteroides</taxon>
    </lineage>
</organism>
<dbReference type="PANTHER" id="PTHR32154">
    <property type="entry name" value="PYRUVATE-FLAVODOXIN OXIDOREDUCTASE-RELATED"/>
    <property type="match status" value="1"/>
</dbReference>
<dbReference type="Proteomes" id="UP000027601">
    <property type="component" value="Unassembled WGS sequence"/>
</dbReference>